<dbReference type="GO" id="GO:0006357">
    <property type="term" value="P:regulation of transcription by RNA polymerase II"/>
    <property type="evidence" value="ECO:0007669"/>
    <property type="project" value="InterPro"/>
</dbReference>
<feature type="region of interest" description="Disordered" evidence="9">
    <location>
        <begin position="419"/>
        <end position="503"/>
    </location>
</feature>
<feature type="compositionally biased region" description="Low complexity" evidence="9">
    <location>
        <begin position="550"/>
        <end position="571"/>
    </location>
</feature>
<dbReference type="AlphaFoldDB" id="A0A8H7SY74"/>
<comment type="subcellular location">
    <subcellularLocation>
        <location evidence="1 7">Nucleus</location>
    </subcellularLocation>
</comment>
<comment type="similarity">
    <text evidence="2 7">Belongs to the enhancer of polycomb family.</text>
</comment>
<evidence type="ECO:0000313" key="12">
    <source>
        <dbReference type="Proteomes" id="UP000664132"/>
    </source>
</evidence>
<dbReference type="Pfam" id="PF10513">
    <property type="entry name" value="EPL1"/>
    <property type="match status" value="1"/>
</dbReference>
<keyword evidence="8" id="KW-0175">Coiled coil</keyword>
<protein>
    <recommendedName>
        <fullName evidence="7">Enhancer of polycomb-like protein</fullName>
    </recommendedName>
</protein>
<keyword evidence="4 7" id="KW-0804">Transcription</keyword>
<accession>A0A8H7SY74</accession>
<feature type="domain" description="Enhancer of polycomb-like N-terminal" evidence="10">
    <location>
        <begin position="13"/>
        <end position="157"/>
    </location>
</feature>
<gene>
    <name evidence="11" type="ORF">IFR04_015834</name>
</gene>
<evidence type="ECO:0000256" key="7">
    <source>
        <dbReference type="RuleBase" id="RU361124"/>
    </source>
</evidence>
<sequence length="571" mass="65464">MAPNKNPGRREVRQRKLAKTTPQHVFREDEFDAEDYSSLLNVYQGGPSGVEAAEEKEYHLQAALRTTTSATAKEVEEIPAPPAEEGKDIDYDALYSLEYRKPATYIRTSQTVEECTGVQYNMTTEDDIFLKAYNQKKPYAAKCSEDDFEKLMEIFEDKHDSEIPFASVDGTILPFEDHKSLIAQRFQGRNLAFAKDVFEYWKGRRQASDNHPLQPKLKEEVDQNKDDADPYVCFRRRDVRQTRKTRARDTQSVEKLKRLRRELEAANEIVVLAHAREVSKQQFVQLEKTIFLERAKVKEAKVRLGIKTDDDDLLINQRPQKRKIADFAQPPRLPGSQMRFQGRPDGKVLDADLILLSDIMAQKENALQVEIEEKAQQHRKWNLGHVDLTRQPLSPVHGQGSEMGFRPATAQYQYLMTPPSSVTSESFDHPSPAQEMPEPFSFRYGSPPEEDEPRGQPAYRRRIGRGGRLWIDRRGMTAPQKGVDTEISDRWKYDHDDDDEQPVYEVDPYDTKALRFRATIPFPAHLNPQNQRSRQDERSVQQARPTGTSPANRAVAAGQQATAQPQPQAPT</sequence>
<evidence type="ECO:0000256" key="3">
    <source>
        <dbReference type="ARBA" id="ARBA00023015"/>
    </source>
</evidence>
<proteinExistence type="inferred from homology"/>
<dbReference type="EMBL" id="JAFJYH010000534">
    <property type="protein sequence ID" value="KAG4411030.1"/>
    <property type="molecule type" value="Genomic_DNA"/>
</dbReference>
<evidence type="ECO:0000256" key="4">
    <source>
        <dbReference type="ARBA" id="ARBA00023163"/>
    </source>
</evidence>
<keyword evidence="5 7" id="KW-0539">Nucleus</keyword>
<organism evidence="11 12">
    <name type="scientific">Cadophora malorum</name>
    <dbReference type="NCBI Taxonomy" id="108018"/>
    <lineage>
        <taxon>Eukaryota</taxon>
        <taxon>Fungi</taxon>
        <taxon>Dikarya</taxon>
        <taxon>Ascomycota</taxon>
        <taxon>Pezizomycotina</taxon>
        <taxon>Leotiomycetes</taxon>
        <taxon>Helotiales</taxon>
        <taxon>Ploettnerulaceae</taxon>
        <taxon>Cadophora</taxon>
    </lineage>
</organism>
<evidence type="ECO:0000256" key="9">
    <source>
        <dbReference type="SAM" id="MobiDB-lite"/>
    </source>
</evidence>
<dbReference type="Proteomes" id="UP000664132">
    <property type="component" value="Unassembled WGS sequence"/>
</dbReference>
<evidence type="ECO:0000256" key="6">
    <source>
        <dbReference type="ARBA" id="ARBA00025513"/>
    </source>
</evidence>
<evidence type="ECO:0000256" key="8">
    <source>
        <dbReference type="SAM" id="Coils"/>
    </source>
</evidence>
<feature type="region of interest" description="Disordered" evidence="9">
    <location>
        <begin position="520"/>
        <end position="571"/>
    </location>
</feature>
<evidence type="ECO:0000259" key="10">
    <source>
        <dbReference type="Pfam" id="PF10513"/>
    </source>
</evidence>
<keyword evidence="3 7" id="KW-0805">Transcription regulation</keyword>
<keyword evidence="12" id="KW-1185">Reference proteome</keyword>
<dbReference type="InterPro" id="IPR024943">
    <property type="entry name" value="Enhancer_polycomb"/>
</dbReference>
<dbReference type="OrthoDB" id="435275at2759"/>
<evidence type="ECO:0000313" key="11">
    <source>
        <dbReference type="EMBL" id="KAG4411030.1"/>
    </source>
</evidence>
<feature type="compositionally biased region" description="Polar residues" evidence="9">
    <location>
        <begin position="540"/>
        <end position="549"/>
    </location>
</feature>
<evidence type="ECO:0000256" key="1">
    <source>
        <dbReference type="ARBA" id="ARBA00004123"/>
    </source>
</evidence>
<dbReference type="PANTHER" id="PTHR14898">
    <property type="entry name" value="ENHANCER OF POLYCOMB"/>
    <property type="match status" value="1"/>
</dbReference>
<feature type="compositionally biased region" description="Basic and acidic residues" evidence="9">
    <location>
        <begin position="483"/>
        <end position="495"/>
    </location>
</feature>
<comment type="function">
    <text evidence="6">Component of the NuA4 histone acetyltransferase complex which is involved in transcriptional activation of selected genes principally by acetylation of nucleosomal histone H4 and H2A. The NuA4 complex is also involved in DNA repair. Involved in gene silencing by neighboring heterochromatin, blockage of the silencing spreading along the chromosome, and required for cell cycle progression through G2/M.</text>
</comment>
<dbReference type="InterPro" id="IPR019542">
    <property type="entry name" value="Enhancer_polycomb-like_N"/>
</dbReference>
<feature type="coiled-coil region" evidence="8">
    <location>
        <begin position="246"/>
        <end position="276"/>
    </location>
</feature>
<name>A0A8H7SY74_9HELO</name>
<comment type="caution">
    <text evidence="11">The sequence shown here is derived from an EMBL/GenBank/DDBJ whole genome shotgun (WGS) entry which is preliminary data.</text>
</comment>
<dbReference type="GO" id="GO:0005634">
    <property type="term" value="C:nucleus"/>
    <property type="evidence" value="ECO:0007669"/>
    <property type="project" value="UniProtKB-SubCell"/>
</dbReference>
<evidence type="ECO:0000256" key="5">
    <source>
        <dbReference type="ARBA" id="ARBA00023242"/>
    </source>
</evidence>
<dbReference type="GO" id="GO:0035267">
    <property type="term" value="C:NuA4 histone acetyltransferase complex"/>
    <property type="evidence" value="ECO:0007669"/>
    <property type="project" value="InterPro"/>
</dbReference>
<evidence type="ECO:0000256" key="2">
    <source>
        <dbReference type="ARBA" id="ARBA00008035"/>
    </source>
</evidence>
<reference evidence="11" key="1">
    <citation type="submission" date="2021-02" db="EMBL/GenBank/DDBJ databases">
        <title>Genome sequence Cadophora malorum strain M34.</title>
        <authorList>
            <person name="Stefanovic E."/>
            <person name="Vu D."/>
            <person name="Scully C."/>
            <person name="Dijksterhuis J."/>
            <person name="Roader J."/>
            <person name="Houbraken J."/>
        </authorList>
    </citation>
    <scope>NUCLEOTIDE SEQUENCE</scope>
    <source>
        <strain evidence="11">M34</strain>
    </source>
</reference>
<feature type="region of interest" description="Disordered" evidence="9">
    <location>
        <begin position="1"/>
        <end position="24"/>
    </location>
</feature>